<dbReference type="Gene3D" id="3.30.70.100">
    <property type="match status" value="1"/>
</dbReference>
<evidence type="ECO:0000313" key="2">
    <source>
        <dbReference type="Proteomes" id="UP000032066"/>
    </source>
</evidence>
<evidence type="ECO:0008006" key="3">
    <source>
        <dbReference type="Google" id="ProtNLM"/>
    </source>
</evidence>
<dbReference type="InterPro" id="IPR011008">
    <property type="entry name" value="Dimeric_a/b-barrel"/>
</dbReference>
<gene>
    <name evidence="1" type="ORF">TR51_12830</name>
</gene>
<keyword evidence="2" id="KW-1185">Reference proteome</keyword>
<dbReference type="OrthoDB" id="4570906at2"/>
<dbReference type="RefSeq" id="WP_043910898.1">
    <property type="nucleotide sequence ID" value="NZ_JXZB01000002.1"/>
</dbReference>
<dbReference type="SUPFAM" id="SSF54909">
    <property type="entry name" value="Dimeric alpha+beta barrel"/>
    <property type="match status" value="1"/>
</dbReference>
<dbReference type="PATRIC" id="fig|2064.6.peg.2758"/>
<dbReference type="EMBL" id="JXZB01000002">
    <property type="protein sequence ID" value="KIQ64959.1"/>
    <property type="molecule type" value="Genomic_DNA"/>
</dbReference>
<dbReference type="AlphaFoldDB" id="A0A0D0PQW3"/>
<proteinExistence type="predicted"/>
<sequence length="97" mass="11022">MSFGFVAYHYPKAEYVEEFVGRCHRVREVLTRQPVFLRAEVWVTAEGDAVVTTGEFESPQAFQGAFAAVADECAEAVVFDEREVKPRQVHTLLSRQQ</sequence>
<name>A0A0D0PQW3_KITGR</name>
<organism evidence="1 2">
    <name type="scientific">Kitasatospora griseola</name>
    <name type="common">Streptomyces griseolosporeus</name>
    <dbReference type="NCBI Taxonomy" id="2064"/>
    <lineage>
        <taxon>Bacteria</taxon>
        <taxon>Bacillati</taxon>
        <taxon>Actinomycetota</taxon>
        <taxon>Actinomycetes</taxon>
        <taxon>Kitasatosporales</taxon>
        <taxon>Streptomycetaceae</taxon>
        <taxon>Kitasatospora</taxon>
    </lineage>
</organism>
<dbReference type="STRING" id="2064.TR51_12830"/>
<evidence type="ECO:0000313" key="1">
    <source>
        <dbReference type="EMBL" id="KIQ64959.1"/>
    </source>
</evidence>
<accession>A0A0D0PQW3</accession>
<comment type="caution">
    <text evidence="1">The sequence shown here is derived from an EMBL/GenBank/DDBJ whole genome shotgun (WGS) entry which is preliminary data.</text>
</comment>
<dbReference type="Proteomes" id="UP000032066">
    <property type="component" value="Unassembled WGS sequence"/>
</dbReference>
<protein>
    <recommendedName>
        <fullName evidence="3">ABM domain-containing protein</fullName>
    </recommendedName>
</protein>
<reference evidence="1 2" key="1">
    <citation type="submission" date="2015-02" db="EMBL/GenBank/DDBJ databases">
        <title>Draft genome sequence of Kitasatospora griseola MF730-N6, a bafilomycin, terpentecin and satosporin producer.</title>
        <authorList>
            <person name="Arens J.C."/>
            <person name="Haltli B."/>
            <person name="Kerr R.G."/>
        </authorList>
    </citation>
    <scope>NUCLEOTIDE SEQUENCE [LARGE SCALE GENOMIC DNA]</scope>
    <source>
        <strain evidence="1 2">MF730-N6</strain>
    </source>
</reference>